<evidence type="ECO:0000313" key="7">
    <source>
        <dbReference type="EMBL" id="GAA4229457.1"/>
    </source>
</evidence>
<dbReference type="Proteomes" id="UP001501710">
    <property type="component" value="Unassembled WGS sequence"/>
</dbReference>
<keyword evidence="4 6" id="KW-0472">Membrane</keyword>
<sequence>MAHGPPPSPGQGQQPGWQQQAPWQQPGNNMWQQQPGQQQGQQQGQQPPPQQPGGSGWQQQPQQGGNAPQMPDHTGPVTDEEKTWSLMAYVGQFVVSAVAPAVVYVGKARSPFARRHAVQGLNMSIAAIAVWFVFGLLSLAIGLLIWVPLIFTAVVMFFLVYAGRAANRGEFRRVPSVVAWPLLKK</sequence>
<evidence type="ECO:0000256" key="1">
    <source>
        <dbReference type="ARBA" id="ARBA00004141"/>
    </source>
</evidence>
<name>A0ABP8BXA2_9ACTN</name>
<evidence type="ECO:0000256" key="3">
    <source>
        <dbReference type="ARBA" id="ARBA00022989"/>
    </source>
</evidence>
<evidence type="ECO:0000313" key="8">
    <source>
        <dbReference type="Proteomes" id="UP001501710"/>
    </source>
</evidence>
<gene>
    <name evidence="7" type="ORF">GCM10022254_21920</name>
</gene>
<accession>A0ABP8BXA2</accession>
<keyword evidence="3 6" id="KW-1133">Transmembrane helix</keyword>
<feature type="transmembrane region" description="Helical" evidence="6">
    <location>
        <begin position="143"/>
        <end position="163"/>
    </location>
</feature>
<dbReference type="RefSeq" id="WP_344893884.1">
    <property type="nucleotide sequence ID" value="NZ_BAABAS010000005.1"/>
</dbReference>
<proteinExistence type="predicted"/>
<comment type="caution">
    <text evidence="7">The sequence shown here is derived from an EMBL/GenBank/DDBJ whole genome shotgun (WGS) entry which is preliminary data.</text>
</comment>
<dbReference type="InterPro" id="IPR019109">
    <property type="entry name" value="MamF_MmsF"/>
</dbReference>
<reference evidence="8" key="1">
    <citation type="journal article" date="2019" name="Int. J. Syst. Evol. Microbiol.">
        <title>The Global Catalogue of Microorganisms (GCM) 10K type strain sequencing project: providing services to taxonomists for standard genome sequencing and annotation.</title>
        <authorList>
            <consortium name="The Broad Institute Genomics Platform"/>
            <consortium name="The Broad Institute Genome Sequencing Center for Infectious Disease"/>
            <person name="Wu L."/>
            <person name="Ma J."/>
        </authorList>
    </citation>
    <scope>NUCLEOTIDE SEQUENCE [LARGE SCALE GENOMIC DNA]</scope>
    <source>
        <strain evidence="8">JCM 17440</strain>
    </source>
</reference>
<dbReference type="Pfam" id="PF09685">
    <property type="entry name" value="MamF_MmsF"/>
    <property type="match status" value="1"/>
</dbReference>
<feature type="compositionally biased region" description="Low complexity" evidence="5">
    <location>
        <begin position="57"/>
        <end position="69"/>
    </location>
</feature>
<evidence type="ECO:0008006" key="9">
    <source>
        <dbReference type="Google" id="ProtNLM"/>
    </source>
</evidence>
<organism evidence="7 8">
    <name type="scientific">Actinomadura meridiana</name>
    <dbReference type="NCBI Taxonomy" id="559626"/>
    <lineage>
        <taxon>Bacteria</taxon>
        <taxon>Bacillati</taxon>
        <taxon>Actinomycetota</taxon>
        <taxon>Actinomycetes</taxon>
        <taxon>Streptosporangiales</taxon>
        <taxon>Thermomonosporaceae</taxon>
        <taxon>Actinomadura</taxon>
    </lineage>
</organism>
<keyword evidence="2 6" id="KW-0812">Transmembrane</keyword>
<feature type="compositionally biased region" description="Low complexity" evidence="5">
    <location>
        <begin position="10"/>
        <end position="45"/>
    </location>
</feature>
<dbReference type="EMBL" id="BAABAS010000005">
    <property type="protein sequence ID" value="GAA4229457.1"/>
    <property type="molecule type" value="Genomic_DNA"/>
</dbReference>
<feature type="region of interest" description="Disordered" evidence="5">
    <location>
        <begin position="1"/>
        <end position="78"/>
    </location>
</feature>
<keyword evidence="8" id="KW-1185">Reference proteome</keyword>
<feature type="transmembrane region" description="Helical" evidence="6">
    <location>
        <begin position="117"/>
        <end position="137"/>
    </location>
</feature>
<evidence type="ECO:0000256" key="2">
    <source>
        <dbReference type="ARBA" id="ARBA00022692"/>
    </source>
</evidence>
<evidence type="ECO:0000256" key="4">
    <source>
        <dbReference type="ARBA" id="ARBA00023136"/>
    </source>
</evidence>
<evidence type="ECO:0000256" key="5">
    <source>
        <dbReference type="SAM" id="MobiDB-lite"/>
    </source>
</evidence>
<comment type="subcellular location">
    <subcellularLocation>
        <location evidence="1">Membrane</location>
        <topology evidence="1">Multi-pass membrane protein</topology>
    </subcellularLocation>
</comment>
<feature type="transmembrane region" description="Helical" evidence="6">
    <location>
        <begin position="86"/>
        <end position="105"/>
    </location>
</feature>
<evidence type="ECO:0000256" key="6">
    <source>
        <dbReference type="SAM" id="Phobius"/>
    </source>
</evidence>
<protein>
    <recommendedName>
        <fullName evidence="9">DUF4870 domain-containing protein</fullName>
    </recommendedName>
</protein>